<protein>
    <recommendedName>
        <fullName evidence="5">Adenosine deaminase</fullName>
        <ecNumber evidence="4">3.5.4.4</ecNumber>
    </recommendedName>
</protein>
<evidence type="ECO:0000256" key="8">
    <source>
        <dbReference type="ARBA" id="ARBA00022729"/>
    </source>
</evidence>
<dbReference type="GO" id="GO:0004000">
    <property type="term" value="F:adenosine deaminase activity"/>
    <property type="evidence" value="ECO:0007669"/>
    <property type="project" value="InterPro"/>
</dbReference>
<dbReference type="Pfam" id="PF00962">
    <property type="entry name" value="A_deaminase"/>
    <property type="match status" value="1"/>
</dbReference>
<feature type="chain" id="PRO_5040158542" description="Adenosine deaminase" evidence="11">
    <location>
        <begin position="33"/>
        <end position="511"/>
    </location>
</feature>
<dbReference type="AlphaFoldDB" id="A0A9N9TAU2"/>
<dbReference type="Proteomes" id="UP001153709">
    <property type="component" value="Chromosome 8"/>
</dbReference>
<comment type="subcellular location">
    <subcellularLocation>
        <location evidence="2">Secreted</location>
    </subcellularLocation>
</comment>
<gene>
    <name evidence="14" type="ORF">DIABBA_LOCUS12341</name>
</gene>
<dbReference type="InterPro" id="IPR032466">
    <property type="entry name" value="Metal_Hydrolase"/>
</dbReference>
<dbReference type="InterPro" id="IPR006331">
    <property type="entry name" value="ADGF"/>
</dbReference>
<keyword evidence="7" id="KW-0479">Metal-binding</keyword>
<comment type="cofactor">
    <cofactor evidence="1">
        <name>Zn(2+)</name>
        <dbReference type="ChEBI" id="CHEBI:29105"/>
    </cofactor>
</comment>
<keyword evidence="15" id="KW-1185">Reference proteome</keyword>
<accession>A0A9N9TAU2</accession>
<evidence type="ECO:0000313" key="14">
    <source>
        <dbReference type="EMBL" id="CAG9839586.1"/>
    </source>
</evidence>
<feature type="domain" description="Adenosine/AMP deaminase N-terminal" evidence="13">
    <location>
        <begin position="30"/>
        <end position="107"/>
    </location>
</feature>
<reference evidence="14" key="1">
    <citation type="submission" date="2022-01" db="EMBL/GenBank/DDBJ databases">
        <authorList>
            <person name="King R."/>
        </authorList>
    </citation>
    <scope>NUCLEOTIDE SEQUENCE</scope>
</reference>
<dbReference type="OrthoDB" id="7202371at2759"/>
<dbReference type="NCBIfam" id="TIGR01431">
    <property type="entry name" value="adm_rel"/>
    <property type="match status" value="1"/>
</dbReference>
<dbReference type="GO" id="GO:0046103">
    <property type="term" value="P:inosine biosynthetic process"/>
    <property type="evidence" value="ECO:0007669"/>
    <property type="project" value="TreeGrafter"/>
</dbReference>
<keyword evidence="8 11" id="KW-0732">Signal</keyword>
<dbReference type="EC" id="3.5.4.4" evidence="4"/>
<evidence type="ECO:0000256" key="3">
    <source>
        <dbReference type="ARBA" id="ARBA00006083"/>
    </source>
</evidence>
<dbReference type="Pfam" id="PF08451">
    <property type="entry name" value="A_deaminase_N"/>
    <property type="match status" value="1"/>
</dbReference>
<dbReference type="PANTHER" id="PTHR11409:SF39">
    <property type="entry name" value="ADENOSINE DEAMINASE 2"/>
    <property type="match status" value="1"/>
</dbReference>
<organism evidence="14 15">
    <name type="scientific">Diabrotica balteata</name>
    <name type="common">Banded cucumber beetle</name>
    <dbReference type="NCBI Taxonomy" id="107213"/>
    <lineage>
        <taxon>Eukaryota</taxon>
        <taxon>Metazoa</taxon>
        <taxon>Ecdysozoa</taxon>
        <taxon>Arthropoda</taxon>
        <taxon>Hexapoda</taxon>
        <taxon>Insecta</taxon>
        <taxon>Pterygota</taxon>
        <taxon>Neoptera</taxon>
        <taxon>Endopterygota</taxon>
        <taxon>Coleoptera</taxon>
        <taxon>Polyphaga</taxon>
        <taxon>Cucujiformia</taxon>
        <taxon>Chrysomeloidea</taxon>
        <taxon>Chrysomelidae</taxon>
        <taxon>Galerucinae</taxon>
        <taxon>Diabroticina</taxon>
        <taxon>Diabroticites</taxon>
        <taxon>Diabrotica</taxon>
    </lineage>
</organism>
<dbReference type="Gene3D" id="3.20.20.140">
    <property type="entry name" value="Metal-dependent hydrolases"/>
    <property type="match status" value="1"/>
</dbReference>
<evidence type="ECO:0000256" key="11">
    <source>
        <dbReference type="SAM" id="SignalP"/>
    </source>
</evidence>
<evidence type="ECO:0000256" key="9">
    <source>
        <dbReference type="ARBA" id="ARBA00022801"/>
    </source>
</evidence>
<feature type="signal peptide" evidence="11">
    <location>
        <begin position="1"/>
        <end position="32"/>
    </location>
</feature>
<keyword evidence="6" id="KW-0964">Secreted</keyword>
<feature type="domain" description="Adenosine deaminase" evidence="12">
    <location>
        <begin position="201"/>
        <end position="490"/>
    </location>
</feature>
<evidence type="ECO:0000256" key="1">
    <source>
        <dbReference type="ARBA" id="ARBA00001947"/>
    </source>
</evidence>
<evidence type="ECO:0000256" key="7">
    <source>
        <dbReference type="ARBA" id="ARBA00022723"/>
    </source>
</evidence>
<dbReference type="GO" id="GO:0046872">
    <property type="term" value="F:metal ion binding"/>
    <property type="evidence" value="ECO:0007669"/>
    <property type="project" value="UniProtKB-KW"/>
</dbReference>
<dbReference type="EMBL" id="OU898283">
    <property type="protein sequence ID" value="CAG9839586.1"/>
    <property type="molecule type" value="Genomic_DNA"/>
</dbReference>
<dbReference type="GO" id="GO:0006154">
    <property type="term" value="P:adenosine catabolic process"/>
    <property type="evidence" value="ECO:0007669"/>
    <property type="project" value="InterPro"/>
</dbReference>
<evidence type="ECO:0000259" key="12">
    <source>
        <dbReference type="Pfam" id="PF00962"/>
    </source>
</evidence>
<dbReference type="GO" id="GO:0005615">
    <property type="term" value="C:extracellular space"/>
    <property type="evidence" value="ECO:0007669"/>
    <property type="project" value="InterPro"/>
</dbReference>
<dbReference type="FunFam" id="3.20.20.140:FF:000017">
    <property type="entry name" value="Adenosine deaminase 2"/>
    <property type="match status" value="1"/>
</dbReference>
<evidence type="ECO:0000256" key="4">
    <source>
        <dbReference type="ARBA" id="ARBA00012784"/>
    </source>
</evidence>
<evidence type="ECO:0000256" key="2">
    <source>
        <dbReference type="ARBA" id="ARBA00004613"/>
    </source>
</evidence>
<dbReference type="SUPFAM" id="SSF51556">
    <property type="entry name" value="Metallo-dependent hydrolases"/>
    <property type="match status" value="1"/>
</dbReference>
<dbReference type="PROSITE" id="PS51257">
    <property type="entry name" value="PROKAR_LIPOPROTEIN"/>
    <property type="match status" value="1"/>
</dbReference>
<proteinExistence type="inferred from homology"/>
<evidence type="ECO:0000313" key="15">
    <source>
        <dbReference type="Proteomes" id="UP001153709"/>
    </source>
</evidence>
<evidence type="ECO:0000256" key="10">
    <source>
        <dbReference type="ARBA" id="ARBA00047764"/>
    </source>
</evidence>
<dbReference type="InterPro" id="IPR001365">
    <property type="entry name" value="A_deaminase_dom"/>
</dbReference>
<name>A0A9N9TAU2_DIABA</name>
<comment type="similarity">
    <text evidence="3">Belongs to the metallo-dependent hydrolases superfamily. Adenosine and AMP deaminases family. ADGF subfamily.</text>
</comment>
<evidence type="ECO:0000256" key="6">
    <source>
        <dbReference type="ARBA" id="ARBA00022525"/>
    </source>
</evidence>
<sequence length="511" mass="59317">MINRSISTMKYQMWHVVCVLFAISVLQGCVLADYWSERETLIQNDKNYGLGATLKLTEKEQRVNDVLMRYKLSEYDAGLKDLDTFLAAQHYFKVKDKIQYSKVFDIIKRIPKGASLHSHDEALVSEDYLFSLTYRDNLYGCIDGDDFKLNFFQKNNISDSCNWKLLGDMRKSDAKFDHFLKSKLTIITDDPDKSYPDINKVWKCFQGIFKSIMGLITYKPVFEDYFYRALKELYDDNIKYMELRGFLPQVYDLEGNIYNQEEVVGIYANVLKRFQKDYPDFFGAKFIYAPSRHIDNSTMDTFVETFRKIKKLYPDFVAGFDLVGQEDMGQPLTAFLSQLIEIKNLGAKFFFHAGETNWYGETDLNLFDAILLNSTRIGHGYAVLKHPLAAKYVKEKQIALEICPISNQVLKLVTDLRNHPGNLLIANGFPVVIASDDPSFWGAKGLSDDWYMAFMGMTSRETDLRFLKQLAINSIVYSSLDDIQKNAALSLWQNDWNVFIENMLIRFRHRN</sequence>
<comment type="catalytic activity">
    <reaction evidence="10">
        <text>adenosine + H2O + H(+) = inosine + NH4(+)</text>
        <dbReference type="Rhea" id="RHEA:24408"/>
        <dbReference type="ChEBI" id="CHEBI:15377"/>
        <dbReference type="ChEBI" id="CHEBI:15378"/>
        <dbReference type="ChEBI" id="CHEBI:16335"/>
        <dbReference type="ChEBI" id="CHEBI:17596"/>
        <dbReference type="ChEBI" id="CHEBI:28938"/>
        <dbReference type="EC" id="3.5.4.4"/>
    </reaction>
</comment>
<dbReference type="PANTHER" id="PTHR11409">
    <property type="entry name" value="ADENOSINE DEAMINASE"/>
    <property type="match status" value="1"/>
</dbReference>
<dbReference type="CDD" id="cd01321">
    <property type="entry name" value="ADGF"/>
    <property type="match status" value="1"/>
</dbReference>
<evidence type="ECO:0000256" key="5">
    <source>
        <dbReference type="ARBA" id="ARBA00018099"/>
    </source>
</evidence>
<keyword evidence="9" id="KW-0378">Hydrolase</keyword>
<dbReference type="InterPro" id="IPR006330">
    <property type="entry name" value="Ado/ade_deaminase"/>
</dbReference>
<dbReference type="InterPro" id="IPR013659">
    <property type="entry name" value="A_deaminase_N"/>
</dbReference>
<evidence type="ECO:0000259" key="13">
    <source>
        <dbReference type="Pfam" id="PF08451"/>
    </source>
</evidence>